<gene>
    <name evidence="3" type="ORF">T190423A01A_60006</name>
</gene>
<keyword evidence="1" id="KW-0472">Membrane</keyword>
<comment type="caution">
    <text evidence="3">The sequence shown here is derived from an EMBL/GenBank/DDBJ whole genome shotgun (WGS) entry which is preliminary data.</text>
</comment>
<feature type="transmembrane region" description="Helical" evidence="1">
    <location>
        <begin position="21"/>
        <end position="38"/>
    </location>
</feature>
<reference evidence="3 4" key="1">
    <citation type="submission" date="2024-05" db="EMBL/GenBank/DDBJ databases">
        <authorList>
            <person name="Duchaud E."/>
        </authorList>
    </citation>
    <scope>NUCLEOTIDE SEQUENCE [LARGE SCALE GENOMIC DNA]</scope>
    <source>
        <strain evidence="3">Ena-SAMPLE-TAB-13-05-2024-13:56:06:370-140308</strain>
    </source>
</reference>
<sequence>MLFTYISMQGSKLKNYLHLHLIVFIWGFTAILGALISIDAIPLVWYRMLLAVIFIAFYFIFKKKSFKVDKKGLVNFAFTGVVIALHWITFFKAIKVSNVSVALVTMSTGAFFASLIEPFFFKRKVKPIEILLGLLVIGGLYIIFNFESQYTLGIIYALISAFLSALFAVLNGLYVKKYEADVISFYQLLFGVLGVTIYLLVIGGFSLEFFQLPTSDWLYLFVLSSICTAYAFIASVHVMRYLTPYTVMLTINLEPIYAIVLALIIFGEKEQMNIEFYYGAIIVLCVVLLNGILKNTSRIKKKIKGK</sequence>
<feature type="domain" description="EamA" evidence="2">
    <location>
        <begin position="152"/>
        <end position="289"/>
    </location>
</feature>
<feature type="transmembrane region" description="Helical" evidence="1">
    <location>
        <begin position="100"/>
        <end position="121"/>
    </location>
</feature>
<feature type="transmembrane region" description="Helical" evidence="1">
    <location>
        <begin position="44"/>
        <end position="61"/>
    </location>
</feature>
<keyword evidence="1" id="KW-1133">Transmembrane helix</keyword>
<feature type="transmembrane region" description="Helical" evidence="1">
    <location>
        <begin position="245"/>
        <end position="264"/>
    </location>
</feature>
<dbReference type="PANTHER" id="PTHR22911">
    <property type="entry name" value="ACYL-MALONYL CONDENSING ENZYME-RELATED"/>
    <property type="match status" value="1"/>
</dbReference>
<accession>A0ABM9PEM7</accession>
<dbReference type="InterPro" id="IPR000620">
    <property type="entry name" value="EamA_dom"/>
</dbReference>
<evidence type="ECO:0000256" key="1">
    <source>
        <dbReference type="SAM" id="Phobius"/>
    </source>
</evidence>
<dbReference type="EMBL" id="CAXJIO010000015">
    <property type="protein sequence ID" value="CAL2104069.1"/>
    <property type="molecule type" value="Genomic_DNA"/>
</dbReference>
<feature type="domain" description="EamA" evidence="2">
    <location>
        <begin position="19"/>
        <end position="144"/>
    </location>
</feature>
<feature type="transmembrane region" description="Helical" evidence="1">
    <location>
        <begin position="128"/>
        <end position="144"/>
    </location>
</feature>
<evidence type="ECO:0000313" key="3">
    <source>
        <dbReference type="EMBL" id="CAL2104069.1"/>
    </source>
</evidence>
<organism evidence="3 4">
    <name type="scientific">Tenacibaculum polynesiense</name>
    <dbReference type="NCBI Taxonomy" id="3137857"/>
    <lineage>
        <taxon>Bacteria</taxon>
        <taxon>Pseudomonadati</taxon>
        <taxon>Bacteroidota</taxon>
        <taxon>Flavobacteriia</taxon>
        <taxon>Flavobacteriales</taxon>
        <taxon>Flavobacteriaceae</taxon>
        <taxon>Tenacibaculum</taxon>
    </lineage>
</organism>
<feature type="transmembrane region" description="Helical" evidence="1">
    <location>
        <begin position="217"/>
        <end position="238"/>
    </location>
</feature>
<feature type="transmembrane region" description="Helical" evidence="1">
    <location>
        <begin position="185"/>
        <end position="205"/>
    </location>
</feature>
<dbReference type="PANTHER" id="PTHR22911:SF79">
    <property type="entry name" value="MOBA-LIKE NTP TRANSFERASE DOMAIN-CONTAINING PROTEIN"/>
    <property type="match status" value="1"/>
</dbReference>
<dbReference type="InterPro" id="IPR037185">
    <property type="entry name" value="EmrE-like"/>
</dbReference>
<feature type="transmembrane region" description="Helical" evidence="1">
    <location>
        <begin position="150"/>
        <end position="173"/>
    </location>
</feature>
<dbReference type="SUPFAM" id="SSF103481">
    <property type="entry name" value="Multidrug resistance efflux transporter EmrE"/>
    <property type="match status" value="2"/>
</dbReference>
<keyword evidence="1" id="KW-0812">Transmembrane</keyword>
<protein>
    <submittedName>
        <fullName evidence="3">Permease</fullName>
    </submittedName>
</protein>
<dbReference type="Pfam" id="PF00892">
    <property type="entry name" value="EamA"/>
    <property type="match status" value="2"/>
</dbReference>
<feature type="transmembrane region" description="Helical" evidence="1">
    <location>
        <begin position="276"/>
        <end position="293"/>
    </location>
</feature>
<evidence type="ECO:0000259" key="2">
    <source>
        <dbReference type="Pfam" id="PF00892"/>
    </source>
</evidence>
<proteinExistence type="predicted"/>
<dbReference type="Proteomes" id="UP001497527">
    <property type="component" value="Unassembled WGS sequence"/>
</dbReference>
<keyword evidence="4" id="KW-1185">Reference proteome</keyword>
<name>A0ABM9PEM7_9FLAO</name>
<feature type="transmembrane region" description="Helical" evidence="1">
    <location>
        <begin position="73"/>
        <end position="94"/>
    </location>
</feature>
<evidence type="ECO:0000313" key="4">
    <source>
        <dbReference type="Proteomes" id="UP001497527"/>
    </source>
</evidence>